<keyword evidence="1" id="KW-0472">Membrane</keyword>
<proteinExistence type="predicted"/>
<reference evidence="3" key="1">
    <citation type="submission" date="2022-09" db="EMBL/GenBank/DDBJ databases">
        <title>Fusarium specimens isolated from Avocado Roots.</title>
        <authorList>
            <person name="Stajich J."/>
            <person name="Roper C."/>
            <person name="Heimlech-Rivalta G."/>
        </authorList>
    </citation>
    <scope>NUCLEOTIDE SEQUENCE</scope>
    <source>
        <strain evidence="3">CF00095</strain>
    </source>
</reference>
<dbReference type="InterPro" id="IPR046529">
    <property type="entry name" value="DUF6594"/>
</dbReference>
<keyword evidence="1" id="KW-0812">Transmembrane</keyword>
<dbReference type="Pfam" id="PF20237">
    <property type="entry name" value="DUF6594"/>
    <property type="match status" value="1"/>
</dbReference>
<name>A0ABQ8R657_FUSEQ</name>
<organism evidence="3 4">
    <name type="scientific">Fusarium equiseti</name>
    <name type="common">Fusarium scirpi</name>
    <dbReference type="NCBI Taxonomy" id="61235"/>
    <lineage>
        <taxon>Eukaryota</taxon>
        <taxon>Fungi</taxon>
        <taxon>Dikarya</taxon>
        <taxon>Ascomycota</taxon>
        <taxon>Pezizomycotina</taxon>
        <taxon>Sordariomycetes</taxon>
        <taxon>Hypocreomycetidae</taxon>
        <taxon>Hypocreales</taxon>
        <taxon>Nectriaceae</taxon>
        <taxon>Fusarium</taxon>
        <taxon>Fusarium incarnatum-equiseti species complex</taxon>
    </lineage>
</organism>
<accession>A0ABQ8R657</accession>
<evidence type="ECO:0000256" key="1">
    <source>
        <dbReference type="SAM" id="Phobius"/>
    </source>
</evidence>
<dbReference type="Proteomes" id="UP001152024">
    <property type="component" value="Unassembled WGS sequence"/>
</dbReference>
<feature type="domain" description="DUF6594" evidence="2">
    <location>
        <begin position="23"/>
        <end position="306"/>
    </location>
</feature>
<dbReference type="PANTHER" id="PTHR34502">
    <property type="entry name" value="DUF6594 DOMAIN-CONTAINING PROTEIN-RELATED"/>
    <property type="match status" value="1"/>
</dbReference>
<dbReference type="EMBL" id="JAOQBH010000012">
    <property type="protein sequence ID" value="KAJ4127845.1"/>
    <property type="molecule type" value="Genomic_DNA"/>
</dbReference>
<comment type="caution">
    <text evidence="3">The sequence shown here is derived from an EMBL/GenBank/DDBJ whole genome shotgun (WGS) entry which is preliminary data.</text>
</comment>
<feature type="transmembrane region" description="Helical" evidence="1">
    <location>
        <begin position="274"/>
        <end position="292"/>
    </location>
</feature>
<keyword evidence="1" id="KW-1133">Transmembrane helix</keyword>
<sequence>MSENEDVEKHAGRNFEQKPLGFAALSSLMASDGDQELLIFRKFDEISARNILYLQCELLSLEERLKKCDRKLSTSDDMDLEEAAETWEVMIEQAKDGKKEAQEMMDLIKELRFKMKEYHEALDLQSRIARLHTPDKRVFRVAQNELWGGPLDSDGLKRNPIVGGKTKDYLDNEHDLVSLKTPVETDPLSKMLRAIWPGKVSKIYSTAPLIDMNCFADNCIDQQEEVSRDGLSRITRFNERSIPIAVALINIVVAIVLLVGPITSMSFVNSRTAILGMICAFTVAFALSVGLMTNAKRAEIFAGSAA</sequence>
<keyword evidence="4" id="KW-1185">Reference proteome</keyword>
<feature type="transmembrane region" description="Helical" evidence="1">
    <location>
        <begin position="242"/>
        <end position="262"/>
    </location>
</feature>
<protein>
    <recommendedName>
        <fullName evidence="2">DUF6594 domain-containing protein</fullName>
    </recommendedName>
</protein>
<gene>
    <name evidence="3" type="ORF">NW768_008123</name>
</gene>
<evidence type="ECO:0000259" key="2">
    <source>
        <dbReference type="Pfam" id="PF20237"/>
    </source>
</evidence>
<dbReference type="PANTHER" id="PTHR34502:SF4">
    <property type="entry name" value="DUF6594 DOMAIN-CONTAINING PROTEIN"/>
    <property type="match status" value="1"/>
</dbReference>
<evidence type="ECO:0000313" key="4">
    <source>
        <dbReference type="Proteomes" id="UP001152024"/>
    </source>
</evidence>
<evidence type="ECO:0000313" key="3">
    <source>
        <dbReference type="EMBL" id="KAJ4127845.1"/>
    </source>
</evidence>